<protein>
    <submittedName>
        <fullName evidence="1">Uncharacterized protein</fullName>
    </submittedName>
</protein>
<proteinExistence type="predicted"/>
<comment type="caution">
    <text evidence="1">The sequence shown here is derived from an EMBL/GenBank/DDBJ whole genome shotgun (WGS) entry which is preliminary data.</text>
</comment>
<dbReference type="Proteomes" id="UP000318667">
    <property type="component" value="Unassembled WGS sequence"/>
</dbReference>
<evidence type="ECO:0000313" key="1">
    <source>
        <dbReference type="EMBL" id="TWH84945.1"/>
    </source>
</evidence>
<name>A0A562JPP1_9BACI</name>
<evidence type="ECO:0000313" key="2">
    <source>
        <dbReference type="Proteomes" id="UP000318667"/>
    </source>
</evidence>
<reference evidence="1 2" key="1">
    <citation type="journal article" date="2015" name="Stand. Genomic Sci.">
        <title>Genomic Encyclopedia of Bacterial and Archaeal Type Strains, Phase III: the genomes of soil and plant-associated and newly described type strains.</title>
        <authorList>
            <person name="Whitman W.B."/>
            <person name="Woyke T."/>
            <person name="Klenk H.P."/>
            <person name="Zhou Y."/>
            <person name="Lilburn T.G."/>
            <person name="Beck B.J."/>
            <person name="De Vos P."/>
            <person name="Vandamme P."/>
            <person name="Eisen J.A."/>
            <person name="Garrity G."/>
            <person name="Hugenholtz P."/>
            <person name="Kyrpides N.C."/>
        </authorList>
    </citation>
    <scope>NUCLEOTIDE SEQUENCE [LARGE SCALE GENOMIC DNA]</scope>
    <source>
        <strain evidence="1 2">CGMCC 1.10115</strain>
    </source>
</reference>
<keyword evidence="2" id="KW-1185">Reference proteome</keyword>
<sequence>MPTISAGGKFVNKYLIHGYNYHPKGLSEYDILKYILRTDYKDYKGGLSVKVVFASTPDQEQKIMELIEKFYSNVFPLYFTDDDIREFEQQKILHTSTRHFEYFGTLKEAYQVIVGLQTLMAILESPQQEDKYEAIFVKNVQILKEFGLSFPFDYSHFCGERLPRNDLFSVYAKAANEILV</sequence>
<accession>A0A562JPP1</accession>
<dbReference type="Pfam" id="PF17326">
    <property type="entry name" value="DUF5365"/>
    <property type="match status" value="1"/>
</dbReference>
<dbReference type="InterPro" id="IPR020355">
    <property type="entry name" value="Uncharacterised_YhcU"/>
</dbReference>
<dbReference type="AlphaFoldDB" id="A0A562JPP1"/>
<gene>
    <name evidence="1" type="ORF">IQ19_03179</name>
</gene>
<dbReference type="EMBL" id="VLKI01000009">
    <property type="protein sequence ID" value="TWH84945.1"/>
    <property type="molecule type" value="Genomic_DNA"/>
</dbReference>
<organism evidence="1 2">
    <name type="scientific">Cytobacillus oceanisediminis</name>
    <dbReference type="NCBI Taxonomy" id="665099"/>
    <lineage>
        <taxon>Bacteria</taxon>
        <taxon>Bacillati</taxon>
        <taxon>Bacillota</taxon>
        <taxon>Bacilli</taxon>
        <taxon>Bacillales</taxon>
        <taxon>Bacillaceae</taxon>
        <taxon>Cytobacillus</taxon>
    </lineage>
</organism>